<dbReference type="STRING" id="630390.A0A180H4J6"/>
<dbReference type="PANTHER" id="PTHR21000:SF5">
    <property type="entry name" value="DIHYDROXY-ACID DEHYDRATASE, MITOCHONDRIAL"/>
    <property type="match status" value="1"/>
</dbReference>
<dbReference type="GO" id="GO:0004160">
    <property type="term" value="F:dihydroxy-acid dehydratase activity"/>
    <property type="evidence" value="ECO:0007669"/>
    <property type="project" value="TreeGrafter"/>
</dbReference>
<gene>
    <name evidence="2" type="ORF">PTTG_25118</name>
</gene>
<name>A0A180H4J6_PUCT1</name>
<sequence>MGATGMSYSLPSRDLINNSVALAAGGHWLDDMVDVLGYDNDQGICRVIHPILSPIKPTGHIWILKGNLAPGGAVAKITGKEGLHFQGKACVFETKAIETRFILKGPKTVFVLCGMGPVGGPGMPEMLKPTSTIMGVGLGNDVTCLTNGQFSGG</sequence>
<dbReference type="InterPro" id="IPR056740">
    <property type="entry name" value="ILV_EDD_C"/>
</dbReference>
<evidence type="ECO:0000313" key="4">
    <source>
        <dbReference type="Proteomes" id="UP000005240"/>
    </source>
</evidence>
<reference evidence="2" key="2">
    <citation type="submission" date="2016-05" db="EMBL/GenBank/DDBJ databases">
        <title>Comparative analysis highlights variable genome content of wheat rusts and divergence of the mating loci.</title>
        <authorList>
            <person name="Cuomo C.A."/>
            <person name="Bakkeren G."/>
            <person name="Szabo L."/>
            <person name="Khalil H."/>
            <person name="Joly D."/>
            <person name="Goldberg J."/>
            <person name="Young S."/>
            <person name="Zeng Q."/>
            <person name="Fellers J."/>
        </authorList>
    </citation>
    <scope>NUCLEOTIDE SEQUENCE [LARGE SCALE GENOMIC DNA]</scope>
    <source>
        <strain evidence="2">1-1 BBBD Race 1</strain>
    </source>
</reference>
<accession>A0A180H4J6</accession>
<dbReference type="InterPro" id="IPR042096">
    <property type="entry name" value="Dihydro-acid_dehy_C"/>
</dbReference>
<dbReference type="GO" id="GO:0005739">
    <property type="term" value="C:mitochondrion"/>
    <property type="evidence" value="ECO:0007669"/>
    <property type="project" value="TreeGrafter"/>
</dbReference>
<keyword evidence="4" id="KW-1185">Reference proteome</keyword>
<proteinExistence type="predicted"/>
<protein>
    <recommendedName>
        <fullName evidence="1">Dihydroxy-acid/6-phosphogluconate dehydratase C-terminal domain-containing protein</fullName>
    </recommendedName>
</protein>
<dbReference type="EMBL" id="ADAS02000001">
    <property type="protein sequence ID" value="OAV99956.1"/>
    <property type="molecule type" value="Genomic_DNA"/>
</dbReference>
<evidence type="ECO:0000313" key="2">
    <source>
        <dbReference type="EMBL" id="OAV99956.1"/>
    </source>
</evidence>
<dbReference type="Gene3D" id="3.50.30.80">
    <property type="entry name" value="IlvD/EDD C-terminal domain-like"/>
    <property type="match status" value="1"/>
</dbReference>
<reference evidence="2" key="1">
    <citation type="submission" date="2009-11" db="EMBL/GenBank/DDBJ databases">
        <authorList>
            <consortium name="The Broad Institute Genome Sequencing Platform"/>
            <person name="Ward D."/>
            <person name="Feldgarden M."/>
            <person name="Earl A."/>
            <person name="Young S.K."/>
            <person name="Zeng Q."/>
            <person name="Koehrsen M."/>
            <person name="Alvarado L."/>
            <person name="Berlin A."/>
            <person name="Bochicchio J."/>
            <person name="Borenstein D."/>
            <person name="Chapman S.B."/>
            <person name="Chen Z."/>
            <person name="Engels R."/>
            <person name="Freedman E."/>
            <person name="Gellesch M."/>
            <person name="Goldberg J."/>
            <person name="Griggs A."/>
            <person name="Gujja S."/>
            <person name="Heilman E."/>
            <person name="Heiman D."/>
            <person name="Hepburn T."/>
            <person name="Howarth C."/>
            <person name="Jen D."/>
            <person name="Larson L."/>
            <person name="Lewis B."/>
            <person name="Mehta T."/>
            <person name="Park D."/>
            <person name="Pearson M."/>
            <person name="Roberts A."/>
            <person name="Saif S."/>
            <person name="Shea T."/>
            <person name="Shenoy N."/>
            <person name="Sisk P."/>
            <person name="Stolte C."/>
            <person name="Sykes S."/>
            <person name="Thomson T."/>
            <person name="Walk T."/>
            <person name="White J."/>
            <person name="Yandava C."/>
            <person name="Izard J."/>
            <person name="Baranova O.V."/>
            <person name="Blanton J.M."/>
            <person name="Tanner A.C."/>
            <person name="Dewhirst F.E."/>
            <person name="Haas B."/>
            <person name="Nusbaum C."/>
            <person name="Birren B."/>
        </authorList>
    </citation>
    <scope>NUCLEOTIDE SEQUENCE [LARGE SCALE GENOMIC DNA]</scope>
    <source>
        <strain evidence="2">1-1 BBBD Race 1</strain>
    </source>
</reference>
<feature type="domain" description="Dihydroxy-acid/6-phosphogluconate dehydratase C-terminal" evidence="1">
    <location>
        <begin position="47"/>
        <end position="153"/>
    </location>
</feature>
<evidence type="ECO:0000259" key="1">
    <source>
        <dbReference type="Pfam" id="PF24877"/>
    </source>
</evidence>
<dbReference type="InterPro" id="IPR037237">
    <property type="entry name" value="IlvD/EDD_N"/>
</dbReference>
<reference evidence="3 4" key="3">
    <citation type="journal article" date="2017" name="G3 (Bethesda)">
        <title>Comparative analysis highlights variable genome content of wheat rusts and divergence of the mating loci.</title>
        <authorList>
            <person name="Cuomo C.A."/>
            <person name="Bakkeren G."/>
            <person name="Khalil H.B."/>
            <person name="Panwar V."/>
            <person name="Joly D."/>
            <person name="Linning R."/>
            <person name="Sakthikumar S."/>
            <person name="Song X."/>
            <person name="Adiconis X."/>
            <person name="Fan L."/>
            <person name="Goldberg J.M."/>
            <person name="Levin J.Z."/>
            <person name="Young S."/>
            <person name="Zeng Q."/>
            <person name="Anikster Y."/>
            <person name="Bruce M."/>
            <person name="Wang M."/>
            <person name="Yin C."/>
            <person name="McCallum B."/>
            <person name="Szabo L.J."/>
            <person name="Hulbert S."/>
            <person name="Chen X."/>
            <person name="Fellers J.P."/>
        </authorList>
    </citation>
    <scope>NUCLEOTIDE SEQUENCE</scope>
    <source>
        <strain evidence="4">Isolate 1-1 / race 1 (BBBD)</strain>
        <strain evidence="3">isolate 1-1 / race 1 (BBBD)</strain>
    </source>
</reference>
<dbReference type="SUPFAM" id="SSF52016">
    <property type="entry name" value="LeuD/IlvD-like"/>
    <property type="match status" value="1"/>
</dbReference>
<dbReference type="Proteomes" id="UP000005240">
    <property type="component" value="Unassembled WGS sequence"/>
</dbReference>
<dbReference type="OrthoDB" id="3851628at2759"/>
<reference evidence="3" key="4">
    <citation type="submission" date="2025-05" db="UniProtKB">
        <authorList>
            <consortium name="EnsemblFungi"/>
        </authorList>
    </citation>
    <scope>IDENTIFICATION</scope>
    <source>
        <strain evidence="3">isolate 1-1 / race 1 (BBBD)</strain>
    </source>
</reference>
<dbReference type="InterPro" id="IPR050165">
    <property type="entry name" value="DHAD_IlvD/Edd"/>
</dbReference>
<organism evidence="2">
    <name type="scientific">Puccinia triticina (isolate 1-1 / race 1 (BBBD))</name>
    <name type="common">Brown leaf rust fungus</name>
    <dbReference type="NCBI Taxonomy" id="630390"/>
    <lineage>
        <taxon>Eukaryota</taxon>
        <taxon>Fungi</taxon>
        <taxon>Dikarya</taxon>
        <taxon>Basidiomycota</taxon>
        <taxon>Pucciniomycotina</taxon>
        <taxon>Pucciniomycetes</taxon>
        <taxon>Pucciniales</taxon>
        <taxon>Pucciniaceae</taxon>
        <taxon>Puccinia</taxon>
    </lineage>
</organism>
<dbReference type="SUPFAM" id="SSF143975">
    <property type="entry name" value="IlvD/EDD N-terminal domain-like"/>
    <property type="match status" value="1"/>
</dbReference>
<dbReference type="AlphaFoldDB" id="A0A180H4J6"/>
<dbReference type="GO" id="GO:0009082">
    <property type="term" value="P:branched-chain amino acid biosynthetic process"/>
    <property type="evidence" value="ECO:0007669"/>
    <property type="project" value="TreeGrafter"/>
</dbReference>
<dbReference type="PANTHER" id="PTHR21000">
    <property type="entry name" value="DIHYDROXY-ACID DEHYDRATASE DAD"/>
    <property type="match status" value="1"/>
</dbReference>
<dbReference type="VEuPathDB" id="FungiDB:PTTG_25118"/>
<evidence type="ECO:0000313" key="3">
    <source>
        <dbReference type="EnsemblFungi" id="PTTG_25118-t43_1-p1"/>
    </source>
</evidence>
<dbReference type="EnsemblFungi" id="PTTG_25118-t43_1">
    <property type="protein sequence ID" value="PTTG_25118-t43_1-p1"/>
    <property type="gene ID" value="PTTG_25118"/>
</dbReference>
<dbReference type="Pfam" id="PF24877">
    <property type="entry name" value="ILV_EDD_C"/>
    <property type="match status" value="1"/>
</dbReference>